<dbReference type="Proteomes" id="UP001158986">
    <property type="component" value="Unassembled WGS sequence"/>
</dbReference>
<proteinExistence type="inferred from homology"/>
<reference evidence="8 10" key="1">
    <citation type="submission" date="2021-11" db="EMBL/GenBank/DDBJ databases">
        <authorList>
            <person name="Islam A."/>
            <person name="Islam S."/>
            <person name="Flora M.S."/>
            <person name="Rahman M."/>
            <person name="Ziaur R.M."/>
            <person name="Epstein J.H."/>
            <person name="Hassan M."/>
            <person name="Klassen M."/>
            <person name="Woodard K."/>
            <person name="Webb A."/>
            <person name="Webby R.J."/>
            <person name="El Zowalaty M.E."/>
        </authorList>
    </citation>
    <scope>NUCLEOTIDE SEQUENCE</scope>
    <source>
        <strain evidence="9">Pbs1</strain>
        <strain evidence="8">Pbs3</strain>
    </source>
</reference>
<dbReference type="GO" id="GO:0032977">
    <property type="term" value="F:membrane insertase activity"/>
    <property type="evidence" value="ECO:0007669"/>
    <property type="project" value="InterPro"/>
</dbReference>
<comment type="caution">
    <text evidence="8">The sequence shown here is derived from an EMBL/GenBank/DDBJ whole genome shotgun (WGS) entry which is preliminary data.</text>
</comment>
<evidence type="ECO:0000313" key="8">
    <source>
        <dbReference type="EMBL" id="CAH0481965.1"/>
    </source>
</evidence>
<dbReference type="InterPro" id="IPR001708">
    <property type="entry name" value="YidC/ALB3/OXA1/COX18"/>
</dbReference>
<comment type="subcellular location">
    <subcellularLocation>
        <location evidence="1 5">Membrane</location>
        <topology evidence="1 5">Multi-pass membrane protein</topology>
    </subcellularLocation>
</comment>
<keyword evidence="10" id="KW-1185">Reference proteome</keyword>
<keyword evidence="4 6" id="KW-0472">Membrane</keyword>
<dbReference type="CDD" id="cd20069">
    <property type="entry name" value="5TM_Oxa1-like"/>
    <property type="match status" value="1"/>
</dbReference>
<keyword evidence="3 6" id="KW-1133">Transmembrane helix</keyword>
<dbReference type="GO" id="GO:0005743">
    <property type="term" value="C:mitochondrial inner membrane"/>
    <property type="evidence" value="ECO:0007669"/>
    <property type="project" value="TreeGrafter"/>
</dbReference>
<dbReference type="EMBL" id="CAKLCB010000389">
    <property type="protein sequence ID" value="CAH0522384.1"/>
    <property type="molecule type" value="Genomic_DNA"/>
</dbReference>
<evidence type="ECO:0000256" key="5">
    <source>
        <dbReference type="RuleBase" id="RU003945"/>
    </source>
</evidence>
<evidence type="ECO:0000313" key="9">
    <source>
        <dbReference type="EMBL" id="CAH0522384.1"/>
    </source>
</evidence>
<keyword evidence="2 5" id="KW-0812">Transmembrane</keyword>
<protein>
    <recommendedName>
        <fullName evidence="7">Membrane insertase YidC/Oxa/ALB C-terminal domain-containing protein</fullName>
    </recommendedName>
</protein>
<feature type="transmembrane region" description="Helical" evidence="6">
    <location>
        <begin position="273"/>
        <end position="294"/>
    </location>
</feature>
<evidence type="ECO:0000259" key="7">
    <source>
        <dbReference type="Pfam" id="PF02096"/>
    </source>
</evidence>
<dbReference type="PANTHER" id="PTHR12428:SF65">
    <property type="entry name" value="CYTOCHROME C OXIDASE ASSEMBLY PROTEIN COX18, MITOCHONDRIAL"/>
    <property type="match status" value="1"/>
</dbReference>
<comment type="similarity">
    <text evidence="5">Belongs to the OXA1/ALB3/YidC family.</text>
</comment>
<feature type="transmembrane region" description="Helical" evidence="6">
    <location>
        <begin position="191"/>
        <end position="209"/>
    </location>
</feature>
<evidence type="ECO:0000256" key="3">
    <source>
        <dbReference type="ARBA" id="ARBA00022989"/>
    </source>
</evidence>
<dbReference type="GO" id="GO:0032979">
    <property type="term" value="P:protein insertion into mitochondrial inner membrane from matrix"/>
    <property type="evidence" value="ECO:0007669"/>
    <property type="project" value="TreeGrafter"/>
</dbReference>
<dbReference type="InterPro" id="IPR028055">
    <property type="entry name" value="YidC/Oxa/ALB_C"/>
</dbReference>
<dbReference type="EMBL" id="CAKKTJ010000331">
    <property type="protein sequence ID" value="CAH0481965.1"/>
    <property type="molecule type" value="Genomic_DNA"/>
</dbReference>
<dbReference type="Proteomes" id="UP001160483">
    <property type="component" value="Unassembled WGS sequence"/>
</dbReference>
<accession>A0AAU9LB39</accession>
<dbReference type="Pfam" id="PF02096">
    <property type="entry name" value="60KD_IMP"/>
    <property type="match status" value="1"/>
</dbReference>
<sequence>MISGQLQVFGVLRRAARSVRQTPLLQAQHSLSSNNVHGSSLALGGSFSCDNRRFSTSDTASSALELTVTHGQLTAAVVGSGTGQEHWAIVQGVQAALETVHMTTGLPWWATLMLSGVALRAAIFPFYVYQIQATQRLMKGSSDFRKLHSAYKYARTFTPVSDHKRHLNAMLLWRQGVRAVIKKYNTRPIQTVIGAVAYIPIFIVMAYSARDMVRCGNFAGLDTGGLFFWKNLMETDSTYMLPALAALSTYGNLEVSARTKSGFWTELLRAGQYGTILAVPFLANLPQGVFFYWLGSSWSSMAQSIAMNNNNFRRCIGLKPRIMKIKSTI</sequence>
<gene>
    <name evidence="9" type="ORF">PBS001_LOCUS8815</name>
    <name evidence="8" type="ORF">PBS003_LOCUS8564</name>
</gene>
<name>A0AAU9LB39_9STRA</name>
<dbReference type="PANTHER" id="PTHR12428">
    <property type="entry name" value="OXA1"/>
    <property type="match status" value="1"/>
</dbReference>
<dbReference type="AlphaFoldDB" id="A0AAU9LB39"/>
<evidence type="ECO:0000313" key="11">
    <source>
        <dbReference type="Proteomes" id="UP001160483"/>
    </source>
</evidence>
<organism evidence="8 11">
    <name type="scientific">Peronospora belbahrii</name>
    <dbReference type="NCBI Taxonomy" id="622444"/>
    <lineage>
        <taxon>Eukaryota</taxon>
        <taxon>Sar</taxon>
        <taxon>Stramenopiles</taxon>
        <taxon>Oomycota</taxon>
        <taxon>Peronosporomycetes</taxon>
        <taxon>Peronosporales</taxon>
        <taxon>Peronosporaceae</taxon>
        <taxon>Peronospora</taxon>
    </lineage>
</organism>
<evidence type="ECO:0000256" key="2">
    <source>
        <dbReference type="ARBA" id="ARBA00022692"/>
    </source>
</evidence>
<feature type="transmembrane region" description="Helical" evidence="6">
    <location>
        <begin position="108"/>
        <end position="129"/>
    </location>
</feature>
<evidence type="ECO:0000313" key="10">
    <source>
        <dbReference type="Proteomes" id="UP001158986"/>
    </source>
</evidence>
<feature type="domain" description="Membrane insertase YidC/Oxa/ALB C-terminal" evidence="7">
    <location>
        <begin position="108"/>
        <end position="308"/>
    </location>
</feature>
<evidence type="ECO:0000256" key="4">
    <source>
        <dbReference type="ARBA" id="ARBA00023136"/>
    </source>
</evidence>
<evidence type="ECO:0000256" key="6">
    <source>
        <dbReference type="SAM" id="Phobius"/>
    </source>
</evidence>
<evidence type="ECO:0000256" key="1">
    <source>
        <dbReference type="ARBA" id="ARBA00004141"/>
    </source>
</evidence>